<accession>A0A8I6RGE2</accession>
<reference evidence="3" key="1">
    <citation type="submission" date="2022-01" db="UniProtKB">
        <authorList>
            <consortium name="EnsemblMetazoa"/>
        </authorList>
    </citation>
    <scope>IDENTIFICATION</scope>
</reference>
<evidence type="ECO:0000256" key="1">
    <source>
        <dbReference type="SAM" id="MobiDB-lite"/>
    </source>
</evidence>
<dbReference type="GeneID" id="106662904"/>
<keyword evidence="4" id="KW-1185">Reference proteome</keyword>
<name>A0A8I6RGE2_CIMLE</name>
<dbReference type="OMA" id="QANYNDV"/>
<dbReference type="OrthoDB" id="6631272at2759"/>
<evidence type="ECO:0000313" key="3">
    <source>
        <dbReference type="EnsemblMetazoa" id="XP_014242834.1"/>
    </source>
</evidence>
<dbReference type="AlphaFoldDB" id="A0A8I6RGE2"/>
<proteinExistence type="predicted"/>
<sequence>MAPLLILLICSIWGVLGEEISQKKRQTPFGPEQQYVQERQAAPQQLPPEYLSLLRQFETQAFSGVQPQPDFQQALAADPRSPQRFVGQPPRRPPPRLSPQAQEQRRLQEAVAQKNVREQEFRDELRQQQVQLQQFYQQQGLDPQYARQLQASAVQQLQAQQAAQQQARLAAQLQEQQVAQLQGQQAAQLQAQQVAQLQAQQAAQLQAQQSAHLQAQQTTQQQQLQAVQQQYVQPQQQYVQTPQPQFVRTPVQLPQTSLHPQFVQQPGERVSYSQVRFGTTKLAPQPSLVTQPSVRPQSQPQELVYAQPQQLVYRQPQNVVYEPQLQKTAVVDQKQTPEQYLIETTRPVQQEVSIPRQRPQVYYRPQANYNDVQASVAAQQQQAQYVQQLQEATTPSPRSSIFVSTSRTPVTLKPTYARQQLEEVRLPKNDYRRPLTQVELNALVNAGFKVTPSPEQSGSEGQQPAYYRSLGKRQNKPIPRPVPLTEQERSNLARQGITNLYRVDAAESQDAPPTYVLAIGGPSRTKS</sequence>
<feature type="region of interest" description="Disordered" evidence="1">
    <location>
        <begin position="74"/>
        <end position="104"/>
    </location>
</feature>
<evidence type="ECO:0000313" key="4">
    <source>
        <dbReference type="Proteomes" id="UP000494040"/>
    </source>
</evidence>
<dbReference type="KEGG" id="clec:106662904"/>
<protein>
    <submittedName>
        <fullName evidence="3">Uncharacterized protein</fullName>
    </submittedName>
</protein>
<evidence type="ECO:0000256" key="2">
    <source>
        <dbReference type="SAM" id="SignalP"/>
    </source>
</evidence>
<dbReference type="RefSeq" id="XP_014242834.1">
    <property type="nucleotide sequence ID" value="XM_014387348.2"/>
</dbReference>
<keyword evidence="2" id="KW-0732">Signal</keyword>
<feature type="chain" id="PRO_5035280741" evidence="2">
    <location>
        <begin position="18"/>
        <end position="527"/>
    </location>
</feature>
<dbReference type="Proteomes" id="UP000494040">
    <property type="component" value="Unassembled WGS sequence"/>
</dbReference>
<feature type="region of interest" description="Disordered" evidence="1">
    <location>
        <begin position="449"/>
        <end position="493"/>
    </location>
</feature>
<feature type="signal peptide" evidence="2">
    <location>
        <begin position="1"/>
        <end position="17"/>
    </location>
</feature>
<dbReference type="EnsemblMetazoa" id="XM_014387348.2">
    <property type="protein sequence ID" value="XP_014242834.1"/>
    <property type="gene ID" value="LOC106662904"/>
</dbReference>
<feature type="compositionally biased region" description="Polar residues" evidence="1">
    <location>
        <begin position="453"/>
        <end position="462"/>
    </location>
</feature>
<organism evidence="3 4">
    <name type="scientific">Cimex lectularius</name>
    <name type="common">Bed bug</name>
    <name type="synonym">Acanthia lectularia</name>
    <dbReference type="NCBI Taxonomy" id="79782"/>
    <lineage>
        <taxon>Eukaryota</taxon>
        <taxon>Metazoa</taxon>
        <taxon>Ecdysozoa</taxon>
        <taxon>Arthropoda</taxon>
        <taxon>Hexapoda</taxon>
        <taxon>Insecta</taxon>
        <taxon>Pterygota</taxon>
        <taxon>Neoptera</taxon>
        <taxon>Paraneoptera</taxon>
        <taxon>Hemiptera</taxon>
        <taxon>Heteroptera</taxon>
        <taxon>Panheteroptera</taxon>
        <taxon>Cimicomorpha</taxon>
        <taxon>Cimicidae</taxon>
        <taxon>Cimex</taxon>
    </lineage>
</organism>